<keyword evidence="3" id="KW-1185">Reference proteome</keyword>
<reference evidence="2" key="1">
    <citation type="submission" date="2021-06" db="EMBL/GenBank/DDBJ databases">
        <authorList>
            <person name="Kallberg Y."/>
            <person name="Tangrot J."/>
            <person name="Rosling A."/>
        </authorList>
    </citation>
    <scope>NUCLEOTIDE SEQUENCE</scope>
    <source>
        <strain evidence="2">BR232B</strain>
    </source>
</reference>
<feature type="non-terminal residue" evidence="2">
    <location>
        <position position="1"/>
    </location>
</feature>
<organism evidence="2 3">
    <name type="scientific">Paraglomus brasilianum</name>
    <dbReference type="NCBI Taxonomy" id="144538"/>
    <lineage>
        <taxon>Eukaryota</taxon>
        <taxon>Fungi</taxon>
        <taxon>Fungi incertae sedis</taxon>
        <taxon>Mucoromycota</taxon>
        <taxon>Glomeromycotina</taxon>
        <taxon>Glomeromycetes</taxon>
        <taxon>Paraglomerales</taxon>
        <taxon>Paraglomeraceae</taxon>
        <taxon>Paraglomus</taxon>
    </lineage>
</organism>
<dbReference type="OrthoDB" id="5598747at2759"/>
<proteinExistence type="predicted"/>
<dbReference type="AlphaFoldDB" id="A0A9N9EDU5"/>
<feature type="coiled-coil region" evidence="1">
    <location>
        <begin position="110"/>
        <end position="140"/>
    </location>
</feature>
<evidence type="ECO:0000313" key="3">
    <source>
        <dbReference type="Proteomes" id="UP000789739"/>
    </source>
</evidence>
<feature type="non-terminal residue" evidence="2">
    <location>
        <position position="178"/>
    </location>
</feature>
<evidence type="ECO:0000313" key="2">
    <source>
        <dbReference type="EMBL" id="CAG8672630.1"/>
    </source>
</evidence>
<gene>
    <name evidence="2" type="ORF">PBRASI_LOCUS11384</name>
</gene>
<evidence type="ECO:0000256" key="1">
    <source>
        <dbReference type="SAM" id="Coils"/>
    </source>
</evidence>
<sequence length="178" mass="20768">IVFLRAWYPVKPKKYYNPVTSLLLSSKTDWQGMRLIGAVRKELGIPIANNLESTYRPIDRPIRRFNPLHIAKSLQSQLPFASKPKLFKARSKKSYLQKRAVVLEPKEKQIYTLMQQIQTLKKEKNRKKKEKQAQKRVEHAKKVWLKRGVQEVGKAMGQGIRKFVQNEFAVFAHGNVDI</sequence>
<dbReference type="Proteomes" id="UP000789739">
    <property type="component" value="Unassembled WGS sequence"/>
</dbReference>
<name>A0A9N9EDU5_9GLOM</name>
<dbReference type="EMBL" id="CAJVPI010005220">
    <property type="protein sequence ID" value="CAG8672630.1"/>
    <property type="molecule type" value="Genomic_DNA"/>
</dbReference>
<comment type="caution">
    <text evidence="2">The sequence shown here is derived from an EMBL/GenBank/DDBJ whole genome shotgun (WGS) entry which is preliminary data.</text>
</comment>
<keyword evidence="1" id="KW-0175">Coiled coil</keyword>
<accession>A0A9N9EDU5</accession>
<protein>
    <submittedName>
        <fullName evidence="2">2296_t:CDS:1</fullName>
    </submittedName>
</protein>